<dbReference type="Proteomes" id="UP001597112">
    <property type="component" value="Unassembled WGS sequence"/>
</dbReference>
<gene>
    <name evidence="2" type="ORF">ACFQ21_25380</name>
</gene>
<evidence type="ECO:0000256" key="1">
    <source>
        <dbReference type="SAM" id="Coils"/>
    </source>
</evidence>
<keyword evidence="1" id="KW-0175">Coiled coil</keyword>
<name>A0ABW3K9N3_9BACT</name>
<proteinExistence type="predicted"/>
<protein>
    <submittedName>
        <fullName evidence="2">Uncharacterized protein</fullName>
    </submittedName>
</protein>
<comment type="caution">
    <text evidence="2">The sequence shown here is derived from an EMBL/GenBank/DDBJ whole genome shotgun (WGS) entry which is preliminary data.</text>
</comment>
<accession>A0ABW3K9N3</accession>
<dbReference type="EMBL" id="JBHTKA010000013">
    <property type="protein sequence ID" value="MFD1002682.1"/>
    <property type="molecule type" value="Genomic_DNA"/>
</dbReference>
<sequence length="597" mass="67115">MNNTPLHTFHIPVLGLAYTIDSPVKVARYGINSVVSIIEDRLIELMRMHYYKQINKPYIPITPKDDDFRARRITDYLNLINDIVKAQLDNLATAAFEAGSEICKYFDMLPDGHNLRSLYTEMMSTTDRGRRTLLDEVLRKHIRAGRIDVNIMTKVDKNNYNAHGDILTDSSDALAALRGYANSDLTNSAVIFSAGLNPRLFNYLETLPAFHPKGWGIFDKAVVVKVSDYRSALIQGKYLAKKGIWVSEFRIESGLNCGGHAFATDGSLLGPILEEFRTRRDELKDSLHTLYNPVMQQKGLPTFPEPHPLKITVQGGIGTADEANLLLSYYDVASTGWGTPFLLCPEATTVDDATIQKLCAAGEDDIVLSKNSPLGIRFNYLKGTTSEYEKLSRVRAGKPGSPCTEKHLVSNTEFTEKPICTASYAYQKKKIAQLNMLNLSPDEYEKQFKDVVSKECLCVGLSNAAAMQYKLPPFKQMSGVTMCPGPNVAYFTKVVSLKEMVDYIYGRCNIVEGERPHMFIKELSLNIAYLKEQLQELTSANEKAIRELRTFGDNLLAGIAYYRKRTSEFIKQRSDIFTEALNHYEEEVQSLLACKFA</sequence>
<evidence type="ECO:0000313" key="2">
    <source>
        <dbReference type="EMBL" id="MFD1002682.1"/>
    </source>
</evidence>
<reference evidence="3" key="1">
    <citation type="journal article" date="2019" name="Int. J. Syst. Evol. Microbiol.">
        <title>The Global Catalogue of Microorganisms (GCM) 10K type strain sequencing project: providing services to taxonomists for standard genome sequencing and annotation.</title>
        <authorList>
            <consortium name="The Broad Institute Genomics Platform"/>
            <consortium name="The Broad Institute Genome Sequencing Center for Infectious Disease"/>
            <person name="Wu L."/>
            <person name="Ma J."/>
        </authorList>
    </citation>
    <scope>NUCLEOTIDE SEQUENCE [LARGE SCALE GENOMIC DNA]</scope>
    <source>
        <strain evidence="3">CCUG 58938</strain>
    </source>
</reference>
<feature type="coiled-coil region" evidence="1">
    <location>
        <begin position="520"/>
        <end position="547"/>
    </location>
</feature>
<keyword evidence="3" id="KW-1185">Reference proteome</keyword>
<organism evidence="2 3">
    <name type="scientific">Ohtaekwangia kribbensis</name>
    <dbReference type="NCBI Taxonomy" id="688913"/>
    <lineage>
        <taxon>Bacteria</taxon>
        <taxon>Pseudomonadati</taxon>
        <taxon>Bacteroidota</taxon>
        <taxon>Cytophagia</taxon>
        <taxon>Cytophagales</taxon>
        <taxon>Fulvivirgaceae</taxon>
        <taxon>Ohtaekwangia</taxon>
    </lineage>
</organism>
<dbReference type="RefSeq" id="WP_377584184.1">
    <property type="nucleotide sequence ID" value="NZ_JBHTKA010000013.1"/>
</dbReference>
<evidence type="ECO:0000313" key="3">
    <source>
        <dbReference type="Proteomes" id="UP001597112"/>
    </source>
</evidence>